<feature type="transmembrane region" description="Helical" evidence="1">
    <location>
        <begin position="28"/>
        <end position="48"/>
    </location>
</feature>
<protein>
    <submittedName>
        <fullName evidence="2">Uncharacterized protein</fullName>
    </submittedName>
</protein>
<keyword evidence="1" id="KW-0472">Membrane</keyword>
<feature type="transmembrane region" description="Helical" evidence="1">
    <location>
        <begin position="247"/>
        <end position="264"/>
    </location>
</feature>
<comment type="caution">
    <text evidence="2">The sequence shown here is derived from an EMBL/GenBank/DDBJ whole genome shotgun (WGS) entry which is preliminary data.</text>
</comment>
<sequence length="301" mass="33917">MAEVDRDLITQIVQHRSDIYDRLASDSLSILSIQLFVIPLTISLISLVSRVVSNMEGEASESITTLATALDTQNTGFAVIGMLFSISLTSITYYLARRKASNQFIYLSQWENRNKGSDSSTWVFERYRRIFDNHVETRTDYSDITDQFKQGSKPGEVLRAALGTSLFVTLASLAVIFNQVTSAISNEITSILVVLGFSTFLILIYSQTLVSLVLIAEEIVGVNSRFVQTVFSYLVFSEDSLVMNNPFRNLSILSLFLFLTLPYLEDPNPVEWAFLISTCYFIFAAGIYYQAKLEVKNRNTE</sequence>
<keyword evidence="1" id="KW-1133">Transmembrane helix</keyword>
<evidence type="ECO:0000256" key="1">
    <source>
        <dbReference type="SAM" id="Phobius"/>
    </source>
</evidence>
<evidence type="ECO:0000313" key="3">
    <source>
        <dbReference type="Proteomes" id="UP001596481"/>
    </source>
</evidence>
<keyword evidence="1" id="KW-0812">Transmembrane</keyword>
<gene>
    <name evidence="2" type="ORF">ACFQJC_14385</name>
</gene>
<feature type="transmembrane region" description="Helical" evidence="1">
    <location>
        <begin position="76"/>
        <end position="96"/>
    </location>
</feature>
<accession>A0ABD5ZHN3</accession>
<name>A0ABD5ZHN3_9EURY</name>
<dbReference type="AlphaFoldDB" id="A0ABD5ZHN3"/>
<feature type="transmembrane region" description="Helical" evidence="1">
    <location>
        <begin position="189"/>
        <end position="215"/>
    </location>
</feature>
<proteinExistence type="predicted"/>
<feature type="transmembrane region" description="Helical" evidence="1">
    <location>
        <begin position="157"/>
        <end position="177"/>
    </location>
</feature>
<reference evidence="2 3" key="1">
    <citation type="journal article" date="2019" name="Int. J. Syst. Evol. Microbiol.">
        <title>The Global Catalogue of Microorganisms (GCM) 10K type strain sequencing project: providing services to taxonomists for standard genome sequencing and annotation.</title>
        <authorList>
            <consortium name="The Broad Institute Genomics Platform"/>
            <consortium name="The Broad Institute Genome Sequencing Center for Infectious Disease"/>
            <person name="Wu L."/>
            <person name="Ma J."/>
        </authorList>
    </citation>
    <scope>NUCLEOTIDE SEQUENCE [LARGE SCALE GENOMIC DNA]</scope>
    <source>
        <strain evidence="2 3">DSM 29988</strain>
    </source>
</reference>
<organism evidence="2 3">
    <name type="scientific">Haloferax namakaokahaiae</name>
    <dbReference type="NCBI Taxonomy" id="1748331"/>
    <lineage>
        <taxon>Archaea</taxon>
        <taxon>Methanobacteriati</taxon>
        <taxon>Methanobacteriota</taxon>
        <taxon>Stenosarchaea group</taxon>
        <taxon>Halobacteria</taxon>
        <taxon>Halobacteriales</taxon>
        <taxon>Haloferacaceae</taxon>
        <taxon>Haloferax</taxon>
    </lineage>
</organism>
<dbReference type="RefSeq" id="WP_390224617.1">
    <property type="nucleotide sequence ID" value="NZ_JBHTAA010000005.1"/>
</dbReference>
<keyword evidence="3" id="KW-1185">Reference proteome</keyword>
<dbReference type="EMBL" id="JBHTAA010000005">
    <property type="protein sequence ID" value="MFC7204704.1"/>
    <property type="molecule type" value="Genomic_DNA"/>
</dbReference>
<evidence type="ECO:0000313" key="2">
    <source>
        <dbReference type="EMBL" id="MFC7204704.1"/>
    </source>
</evidence>
<feature type="transmembrane region" description="Helical" evidence="1">
    <location>
        <begin position="270"/>
        <end position="289"/>
    </location>
</feature>
<dbReference type="Proteomes" id="UP001596481">
    <property type="component" value="Unassembled WGS sequence"/>
</dbReference>